<dbReference type="GO" id="GO:0008233">
    <property type="term" value="F:peptidase activity"/>
    <property type="evidence" value="ECO:0007669"/>
    <property type="project" value="UniProtKB-KW"/>
</dbReference>
<keyword evidence="8" id="KW-1185">Reference proteome</keyword>
<evidence type="ECO:0000256" key="1">
    <source>
        <dbReference type="ARBA" id="ARBA00004141"/>
    </source>
</evidence>
<feature type="transmembrane region" description="Helical" evidence="5">
    <location>
        <begin position="177"/>
        <end position="199"/>
    </location>
</feature>
<keyword evidence="2 5" id="KW-0812">Transmembrane</keyword>
<dbReference type="InterPro" id="IPR035952">
    <property type="entry name" value="Rhomboid-like_sf"/>
</dbReference>
<keyword evidence="3 5" id="KW-1133">Transmembrane helix</keyword>
<dbReference type="Proteomes" id="UP001570511">
    <property type="component" value="Unassembled WGS sequence"/>
</dbReference>
<evidence type="ECO:0000259" key="6">
    <source>
        <dbReference type="Pfam" id="PF01694"/>
    </source>
</evidence>
<evidence type="ECO:0000256" key="2">
    <source>
        <dbReference type="ARBA" id="ARBA00022692"/>
    </source>
</evidence>
<dbReference type="EC" id="3.4.21.-" evidence="7"/>
<dbReference type="AlphaFoldDB" id="A0ABD5MFK4"/>
<protein>
    <submittedName>
        <fullName evidence="7">Rhomboid family intramembrane serine protease</fullName>
        <ecNumber evidence="7">3.4.21.-</ecNumber>
    </submittedName>
</protein>
<dbReference type="InterPro" id="IPR022764">
    <property type="entry name" value="Peptidase_S54_rhomboid_dom"/>
</dbReference>
<keyword evidence="7" id="KW-0645">Protease</keyword>
<keyword evidence="7" id="KW-0378">Hydrolase</keyword>
<dbReference type="SUPFAM" id="SSF144091">
    <property type="entry name" value="Rhomboid-like"/>
    <property type="match status" value="1"/>
</dbReference>
<proteinExistence type="predicted"/>
<dbReference type="Gene3D" id="1.20.1540.10">
    <property type="entry name" value="Rhomboid-like"/>
    <property type="match status" value="1"/>
</dbReference>
<gene>
    <name evidence="7" type="ORF">OS889_13725</name>
</gene>
<keyword evidence="4 5" id="KW-0472">Membrane</keyword>
<dbReference type="GO" id="GO:0016020">
    <property type="term" value="C:membrane"/>
    <property type="evidence" value="ECO:0007669"/>
    <property type="project" value="UniProtKB-SubCell"/>
</dbReference>
<feature type="transmembrane region" description="Helical" evidence="5">
    <location>
        <begin position="95"/>
        <end position="115"/>
    </location>
</feature>
<feature type="domain" description="Peptidase S54 rhomboid" evidence="6">
    <location>
        <begin position="55"/>
        <end position="197"/>
    </location>
</feature>
<comment type="subcellular location">
    <subcellularLocation>
        <location evidence="1">Membrane</location>
        <topology evidence="1">Multi-pass membrane protein</topology>
    </subcellularLocation>
</comment>
<dbReference type="EMBL" id="JBGNYA010000001">
    <property type="protein sequence ID" value="MFA1612057.1"/>
    <property type="molecule type" value="Genomic_DNA"/>
</dbReference>
<evidence type="ECO:0000256" key="3">
    <source>
        <dbReference type="ARBA" id="ARBA00022989"/>
    </source>
</evidence>
<accession>A0ABD5MFK4</accession>
<feature type="transmembrane region" description="Helical" evidence="5">
    <location>
        <begin position="121"/>
        <end position="138"/>
    </location>
</feature>
<reference evidence="7 8" key="1">
    <citation type="submission" date="2024-08" db="EMBL/GenBank/DDBJ databases">
        <title>Halobellus sp. MBLA0158 whole genome sequence.</title>
        <authorList>
            <person name="Hwang C.Y."/>
            <person name="Cho E.-S."/>
            <person name="Seo M.-J."/>
        </authorList>
    </citation>
    <scope>NUCLEOTIDE SEQUENCE [LARGE SCALE GENOMIC DNA]</scope>
    <source>
        <strain evidence="7 8">MBLA0158</strain>
    </source>
</reference>
<dbReference type="GO" id="GO:0006508">
    <property type="term" value="P:proteolysis"/>
    <property type="evidence" value="ECO:0007669"/>
    <property type="project" value="UniProtKB-KW"/>
</dbReference>
<sequence length="202" mass="20732">MAAESPADETMVGAIVRNPVVQTLGVMTLVSVATWAATIVGLGRLFVLAIPIESRPWALVTSVYAHLGPGHLFANAVMIALAGGIVVWSTTAIRFHLFFVATGAIAGAVQVVVAYAMGTPLAVLGSSGAAFALVGYVLTSNSISQVVTGWLNLSARVVIIVVAIIATWLTVEWSAPGSALLAHFTGAVLGLAAGHIRLLHTP</sequence>
<feature type="transmembrane region" description="Helical" evidence="5">
    <location>
        <begin position="150"/>
        <end position="171"/>
    </location>
</feature>
<organism evidence="7 8">
    <name type="scientific">Halobellus rubicundus</name>
    <dbReference type="NCBI Taxonomy" id="2996466"/>
    <lineage>
        <taxon>Archaea</taxon>
        <taxon>Methanobacteriati</taxon>
        <taxon>Methanobacteriota</taxon>
        <taxon>Stenosarchaea group</taxon>
        <taxon>Halobacteria</taxon>
        <taxon>Halobacteriales</taxon>
        <taxon>Haloferacaceae</taxon>
        <taxon>Halobellus</taxon>
    </lineage>
</organism>
<feature type="transmembrane region" description="Helical" evidence="5">
    <location>
        <begin position="70"/>
        <end position="88"/>
    </location>
</feature>
<evidence type="ECO:0000256" key="5">
    <source>
        <dbReference type="SAM" id="Phobius"/>
    </source>
</evidence>
<evidence type="ECO:0000256" key="4">
    <source>
        <dbReference type="ARBA" id="ARBA00023136"/>
    </source>
</evidence>
<evidence type="ECO:0000313" key="8">
    <source>
        <dbReference type="Proteomes" id="UP001570511"/>
    </source>
</evidence>
<comment type="caution">
    <text evidence="7">The sequence shown here is derived from an EMBL/GenBank/DDBJ whole genome shotgun (WGS) entry which is preliminary data.</text>
</comment>
<dbReference type="Pfam" id="PF01694">
    <property type="entry name" value="Rhomboid"/>
    <property type="match status" value="1"/>
</dbReference>
<evidence type="ECO:0000313" key="7">
    <source>
        <dbReference type="EMBL" id="MFA1612057.1"/>
    </source>
</evidence>
<name>A0ABD5MFK4_9EURY</name>
<dbReference type="RefSeq" id="WP_372390656.1">
    <property type="nucleotide sequence ID" value="NZ_JBGNYA010000001.1"/>
</dbReference>
<feature type="transmembrane region" description="Helical" evidence="5">
    <location>
        <begin position="24"/>
        <end position="50"/>
    </location>
</feature>